<evidence type="ECO:0000313" key="2">
    <source>
        <dbReference type="Proteomes" id="UP000238479"/>
    </source>
</evidence>
<dbReference type="AlphaFoldDB" id="A0A2P6SJT7"/>
<organism evidence="1 2">
    <name type="scientific">Rosa chinensis</name>
    <name type="common">China rose</name>
    <dbReference type="NCBI Taxonomy" id="74649"/>
    <lineage>
        <taxon>Eukaryota</taxon>
        <taxon>Viridiplantae</taxon>
        <taxon>Streptophyta</taxon>
        <taxon>Embryophyta</taxon>
        <taxon>Tracheophyta</taxon>
        <taxon>Spermatophyta</taxon>
        <taxon>Magnoliopsida</taxon>
        <taxon>eudicotyledons</taxon>
        <taxon>Gunneridae</taxon>
        <taxon>Pentapetalae</taxon>
        <taxon>rosids</taxon>
        <taxon>fabids</taxon>
        <taxon>Rosales</taxon>
        <taxon>Rosaceae</taxon>
        <taxon>Rosoideae</taxon>
        <taxon>Rosoideae incertae sedis</taxon>
        <taxon>Rosa</taxon>
    </lineage>
</organism>
<proteinExistence type="predicted"/>
<dbReference type="STRING" id="74649.A0A2P6SJT7"/>
<gene>
    <name evidence="1" type="ORF">RchiOBHm_Chr1g0364551</name>
</gene>
<dbReference type="EMBL" id="PDCK01000039">
    <property type="protein sequence ID" value="PRQ58923.1"/>
    <property type="molecule type" value="Genomic_DNA"/>
</dbReference>
<dbReference type="Gramene" id="PRQ58923">
    <property type="protein sequence ID" value="PRQ58923"/>
    <property type="gene ID" value="RchiOBHm_Chr1g0364551"/>
</dbReference>
<name>A0A2P6SJT7_ROSCH</name>
<protein>
    <submittedName>
        <fullName evidence="1">Uncharacterized protein</fullName>
    </submittedName>
</protein>
<accession>A0A2P6SJT7</accession>
<reference evidence="1 2" key="1">
    <citation type="journal article" date="2018" name="Nat. Genet.">
        <title>The Rosa genome provides new insights in the design of modern roses.</title>
        <authorList>
            <person name="Bendahmane M."/>
        </authorList>
    </citation>
    <scope>NUCLEOTIDE SEQUENCE [LARGE SCALE GENOMIC DNA]</scope>
    <source>
        <strain evidence="2">cv. Old Blush</strain>
    </source>
</reference>
<evidence type="ECO:0000313" key="1">
    <source>
        <dbReference type="EMBL" id="PRQ58923.1"/>
    </source>
</evidence>
<comment type="caution">
    <text evidence="1">The sequence shown here is derived from an EMBL/GenBank/DDBJ whole genome shotgun (WGS) entry which is preliminary data.</text>
</comment>
<sequence length="158" mass="17950">MSEIRLQTTRFSSPSSTFFNNHQDHHSHYHHTDYHHHRSASPTHINLYTSSTLSLAFRFSIEHYSISPNRSVTTSKKNGPIAAARKMCMCSPTNHPNLFRCRSAMTNSLVRISGVEGEWVKRAFTALFVLLRTSRGRELGFSIFPILDSSESTPSSHE</sequence>
<dbReference type="Proteomes" id="UP000238479">
    <property type="component" value="Chromosome 1"/>
</dbReference>
<keyword evidence="2" id="KW-1185">Reference proteome</keyword>